<organism evidence="1">
    <name type="scientific">Enterococcus faecalis</name>
    <name type="common">Streptococcus faecalis</name>
    <dbReference type="NCBI Taxonomy" id="1351"/>
    <lineage>
        <taxon>Bacteria</taxon>
        <taxon>Bacillati</taxon>
        <taxon>Bacillota</taxon>
        <taxon>Bacilli</taxon>
        <taxon>Lactobacillales</taxon>
        <taxon>Enterococcaceae</taxon>
        <taxon>Enterococcus</taxon>
    </lineage>
</organism>
<dbReference type="RefSeq" id="WP_016616629.1">
    <property type="nucleotide sequence ID" value="NZ_AP025272.1"/>
</dbReference>
<sequence length="147" mass="17064">MEERVRFEAKFIPETHAFAIEFYSKLLEEDKEKTKADILQDLCMELTELREEVATMQELREAILADVKKELDPIRIRTGYIDKNTRVLMEIENGRLIKEGISSLGGMSDLVAKPMKQAIQRVSDEIAAYRTKKLNRERYKGPQEGNE</sequence>
<accession>A0A1W6QYK1</accession>
<dbReference type="EMBL" id="KY303941">
    <property type="protein sequence ID" value="ARO46262.1"/>
    <property type="molecule type" value="Genomic_DNA"/>
</dbReference>
<reference evidence="1" key="1">
    <citation type="submission" date="2016-12" db="EMBL/GenBank/DDBJ databases">
        <title>Characterization of a Plasmid Isolated from Enterococcus faecalis found in the Fecal Material of a Blue Whale.</title>
        <authorList>
            <person name="McLaughlin R."/>
        </authorList>
    </citation>
    <scope>NUCLEOTIDE SEQUENCE</scope>
    <source>
        <strain evidence="1">3</strain>
        <plasmid evidence="1">pGTC3</plasmid>
    </source>
</reference>
<name>A0A1W6QYK1_ENTFL</name>
<geneLocation type="plasmid" evidence="1">
    <name>pGTC3</name>
</geneLocation>
<dbReference type="AlphaFoldDB" id="A0A1W6QYK1"/>
<keyword evidence="1" id="KW-0614">Plasmid</keyword>
<protein>
    <submittedName>
        <fullName evidence="1">Uncharacterized protein</fullName>
    </submittedName>
</protein>
<evidence type="ECO:0000313" key="1">
    <source>
        <dbReference type="EMBL" id="ARO46262.1"/>
    </source>
</evidence>
<proteinExistence type="predicted"/>